<dbReference type="GO" id="GO:0000166">
    <property type="term" value="F:nucleotide binding"/>
    <property type="evidence" value="ECO:0007669"/>
    <property type="project" value="InterPro"/>
</dbReference>
<gene>
    <name evidence="4" type="ORF">SBA5_870020</name>
</gene>
<name>A0A2N9M759_9BACT</name>
<protein>
    <submittedName>
        <fullName evidence="4">Oxidoreductase domain protein</fullName>
    </submittedName>
</protein>
<proteinExistence type="predicted"/>
<accession>A0A2N9M759</accession>
<dbReference type="Gene3D" id="3.40.50.720">
    <property type="entry name" value="NAD(P)-binding Rossmann-like Domain"/>
    <property type="match status" value="1"/>
</dbReference>
<dbReference type="InterPro" id="IPR000683">
    <property type="entry name" value="Gfo/Idh/MocA-like_OxRdtase_N"/>
</dbReference>
<organism evidence="4 5">
    <name type="scientific">Candidatus Sulfuritelmatomonas gaucii</name>
    <dbReference type="NCBI Taxonomy" id="2043161"/>
    <lineage>
        <taxon>Bacteria</taxon>
        <taxon>Pseudomonadati</taxon>
        <taxon>Acidobacteriota</taxon>
        <taxon>Terriglobia</taxon>
        <taxon>Terriglobales</taxon>
        <taxon>Acidobacteriaceae</taxon>
        <taxon>Candidatus Sulfuritelmatomonas</taxon>
    </lineage>
</organism>
<dbReference type="InterPro" id="IPR055170">
    <property type="entry name" value="GFO_IDH_MocA-like_dom"/>
</dbReference>
<dbReference type="GO" id="GO:0016491">
    <property type="term" value="F:oxidoreductase activity"/>
    <property type="evidence" value="ECO:0007669"/>
    <property type="project" value="UniProtKB-KW"/>
</dbReference>
<evidence type="ECO:0000313" key="4">
    <source>
        <dbReference type="EMBL" id="SPE31295.1"/>
    </source>
</evidence>
<evidence type="ECO:0000313" key="5">
    <source>
        <dbReference type="Proteomes" id="UP000239735"/>
    </source>
</evidence>
<dbReference type="Gene3D" id="3.30.360.10">
    <property type="entry name" value="Dihydrodipicolinate Reductase, domain 2"/>
    <property type="match status" value="1"/>
</dbReference>
<dbReference type="Pfam" id="PF22725">
    <property type="entry name" value="GFO_IDH_MocA_C3"/>
    <property type="match status" value="1"/>
</dbReference>
<dbReference type="EMBL" id="OKRB01000149">
    <property type="protein sequence ID" value="SPE31295.1"/>
    <property type="molecule type" value="Genomic_DNA"/>
</dbReference>
<dbReference type="InterPro" id="IPR036291">
    <property type="entry name" value="NAD(P)-bd_dom_sf"/>
</dbReference>
<evidence type="ECO:0000256" key="1">
    <source>
        <dbReference type="ARBA" id="ARBA00023002"/>
    </source>
</evidence>
<dbReference type="Pfam" id="PF01408">
    <property type="entry name" value="GFO_IDH_MocA"/>
    <property type="match status" value="1"/>
</dbReference>
<dbReference type="Proteomes" id="UP000239735">
    <property type="component" value="Unassembled WGS sequence"/>
</dbReference>
<sequence>MIRAAVIGCGLIGAKRAKAAKDIQIVGCCDVDEARAHALARTVPGADASTDWQATVRRPDLDLVFVATAHDMLAAIAAEAAAAGKHVLIEKPGARTKAELAPVREAARRTGALVRVGFNHRYHRAFRKAREIFESGALGEMMFVRGRYGHGGRPGYDREWRAVPEKSGGGELVDQGMHLIDLARWFLGDFSQVKGMIGTYFWDMPVEDNAFLLLGTPSGKVASLHATWTEWKNLFSFEIYGRGAKLEISGLGGSYGTERLAFYRMLPEMGPPETTIWEYPAADDSWQEEVAEFVEDIRLKRQPSPGIAEAEAAWEIVETVYREARHDHHR</sequence>
<keyword evidence="1" id="KW-0560">Oxidoreductase</keyword>
<dbReference type="PANTHER" id="PTHR43818">
    <property type="entry name" value="BCDNA.GH03377"/>
    <property type="match status" value="1"/>
</dbReference>
<evidence type="ECO:0000259" key="3">
    <source>
        <dbReference type="Pfam" id="PF22725"/>
    </source>
</evidence>
<dbReference type="PANTHER" id="PTHR43818:SF11">
    <property type="entry name" value="BCDNA.GH03377"/>
    <property type="match status" value="1"/>
</dbReference>
<dbReference type="AlphaFoldDB" id="A0A2N9M759"/>
<dbReference type="SUPFAM" id="SSF51735">
    <property type="entry name" value="NAD(P)-binding Rossmann-fold domains"/>
    <property type="match status" value="1"/>
</dbReference>
<dbReference type="SUPFAM" id="SSF55347">
    <property type="entry name" value="Glyceraldehyde-3-phosphate dehydrogenase-like, C-terminal domain"/>
    <property type="match status" value="1"/>
</dbReference>
<feature type="domain" description="Gfo/Idh/MocA-like oxidoreductase N-terminal" evidence="2">
    <location>
        <begin position="2"/>
        <end position="118"/>
    </location>
</feature>
<reference evidence="5" key="1">
    <citation type="submission" date="2018-02" db="EMBL/GenBank/DDBJ databases">
        <authorList>
            <person name="Hausmann B."/>
        </authorList>
    </citation>
    <scope>NUCLEOTIDE SEQUENCE [LARGE SCALE GENOMIC DNA]</scope>
    <source>
        <strain evidence="5">Peat soil MAG SbA5</strain>
    </source>
</reference>
<dbReference type="InterPro" id="IPR050463">
    <property type="entry name" value="Gfo/Idh/MocA_oxidrdct_glycsds"/>
</dbReference>
<evidence type="ECO:0000259" key="2">
    <source>
        <dbReference type="Pfam" id="PF01408"/>
    </source>
</evidence>
<feature type="domain" description="GFO/IDH/MocA-like oxidoreductase" evidence="3">
    <location>
        <begin position="126"/>
        <end position="246"/>
    </location>
</feature>